<protein>
    <recommendedName>
        <fullName evidence="2">HECT-type E3 ubiquitin transferase</fullName>
        <ecNumber evidence="2">2.3.2.26</ecNumber>
    </recommendedName>
</protein>
<keyword evidence="4 5" id="KW-0833">Ubl conjugation pathway</keyword>
<evidence type="ECO:0000256" key="1">
    <source>
        <dbReference type="ARBA" id="ARBA00000885"/>
    </source>
</evidence>
<dbReference type="EMBL" id="WBNC01008161">
    <property type="protein sequence ID" value="NXD03377.1"/>
    <property type="molecule type" value="Genomic_DNA"/>
</dbReference>
<organism evidence="8 9">
    <name type="scientific">Certhia familiaris</name>
    <name type="common">Eurasian treecreeper</name>
    <dbReference type="NCBI Taxonomy" id="73333"/>
    <lineage>
        <taxon>Eukaryota</taxon>
        <taxon>Metazoa</taxon>
        <taxon>Chordata</taxon>
        <taxon>Craniata</taxon>
        <taxon>Vertebrata</taxon>
        <taxon>Euteleostomi</taxon>
        <taxon>Archelosauria</taxon>
        <taxon>Archosauria</taxon>
        <taxon>Dinosauria</taxon>
        <taxon>Saurischia</taxon>
        <taxon>Theropoda</taxon>
        <taxon>Coelurosauria</taxon>
        <taxon>Aves</taxon>
        <taxon>Neognathae</taxon>
        <taxon>Neoaves</taxon>
        <taxon>Telluraves</taxon>
        <taxon>Australaves</taxon>
        <taxon>Passeriformes</taxon>
        <taxon>Certhiidae</taxon>
        <taxon>Certhiinae</taxon>
        <taxon>Certhia</taxon>
    </lineage>
</organism>
<dbReference type="Gene3D" id="3.30.2410.10">
    <property type="entry name" value="Hect, E3 ligase catalytic domain"/>
    <property type="match status" value="1"/>
</dbReference>
<accession>A0A851SKQ6</accession>
<sequence>FFCLFFNLLTCSCFSFFFIPSAFLSGSDRITGYELECFKFWIEDPQIENPDEFHPYASTCHLILFLPRYSSQKILKKRLLYAIEHNEGFGRA</sequence>
<dbReference type="Pfam" id="PF00632">
    <property type="entry name" value="HECT"/>
    <property type="match status" value="1"/>
</dbReference>
<comment type="caution">
    <text evidence="8">The sequence shown here is derived from an EMBL/GenBank/DDBJ whole genome shotgun (WGS) entry which is preliminary data.</text>
</comment>
<dbReference type="PROSITE" id="PS50237">
    <property type="entry name" value="HECT"/>
    <property type="match status" value="1"/>
</dbReference>
<dbReference type="GO" id="GO:0016874">
    <property type="term" value="F:ligase activity"/>
    <property type="evidence" value="ECO:0007669"/>
    <property type="project" value="UniProtKB-KW"/>
</dbReference>
<dbReference type="EC" id="2.3.2.26" evidence="2"/>
<feature type="domain" description="HECT" evidence="7">
    <location>
        <begin position="23"/>
        <end position="92"/>
    </location>
</feature>
<evidence type="ECO:0000256" key="3">
    <source>
        <dbReference type="ARBA" id="ARBA00022679"/>
    </source>
</evidence>
<keyword evidence="9" id="KW-1185">Reference proteome</keyword>
<dbReference type="AlphaFoldDB" id="A0A851SKQ6"/>
<dbReference type="Proteomes" id="UP000611277">
    <property type="component" value="Unassembled WGS sequence"/>
</dbReference>
<evidence type="ECO:0000256" key="4">
    <source>
        <dbReference type="ARBA" id="ARBA00022786"/>
    </source>
</evidence>
<gene>
    <name evidence="8" type="primary">Herc3_2</name>
    <name evidence="8" type="ORF">CERFAM_R14809</name>
</gene>
<keyword evidence="3" id="KW-0808">Transferase</keyword>
<evidence type="ECO:0000256" key="5">
    <source>
        <dbReference type="PROSITE-ProRule" id="PRU00104"/>
    </source>
</evidence>
<feature type="active site" description="Glycyl thioester intermediate" evidence="5">
    <location>
        <position position="60"/>
    </location>
</feature>
<dbReference type="InterPro" id="IPR000569">
    <property type="entry name" value="HECT_dom"/>
</dbReference>
<evidence type="ECO:0000313" key="9">
    <source>
        <dbReference type="Proteomes" id="UP000611277"/>
    </source>
</evidence>
<dbReference type="InterPro" id="IPR035983">
    <property type="entry name" value="Hect_E3_ubiquitin_ligase"/>
</dbReference>
<feature type="signal peptide" evidence="6">
    <location>
        <begin position="1"/>
        <end position="15"/>
    </location>
</feature>
<feature type="non-terminal residue" evidence="8">
    <location>
        <position position="1"/>
    </location>
</feature>
<keyword evidence="8" id="KW-0436">Ligase</keyword>
<proteinExistence type="predicted"/>
<evidence type="ECO:0000256" key="2">
    <source>
        <dbReference type="ARBA" id="ARBA00012485"/>
    </source>
</evidence>
<feature type="chain" id="PRO_5032912192" description="HECT-type E3 ubiquitin transferase" evidence="6">
    <location>
        <begin position="16"/>
        <end position="92"/>
    </location>
</feature>
<evidence type="ECO:0000313" key="8">
    <source>
        <dbReference type="EMBL" id="NXD03377.1"/>
    </source>
</evidence>
<keyword evidence="6" id="KW-0732">Signal</keyword>
<dbReference type="InterPro" id="IPR044611">
    <property type="entry name" value="E3A/B/C-like"/>
</dbReference>
<dbReference type="SUPFAM" id="SSF56204">
    <property type="entry name" value="Hect, E3 ligase catalytic domain"/>
    <property type="match status" value="1"/>
</dbReference>
<name>A0A851SKQ6_CERFA</name>
<dbReference type="GO" id="GO:0061630">
    <property type="term" value="F:ubiquitin protein ligase activity"/>
    <property type="evidence" value="ECO:0007669"/>
    <property type="project" value="UniProtKB-EC"/>
</dbReference>
<evidence type="ECO:0000259" key="7">
    <source>
        <dbReference type="PROSITE" id="PS50237"/>
    </source>
</evidence>
<reference evidence="8" key="1">
    <citation type="submission" date="2019-09" db="EMBL/GenBank/DDBJ databases">
        <title>Bird 10,000 Genomes (B10K) Project - Family phase.</title>
        <authorList>
            <person name="Zhang G."/>
        </authorList>
    </citation>
    <scope>NUCLEOTIDE SEQUENCE</scope>
    <source>
        <strain evidence="8">OUT-0039</strain>
        <tissue evidence="8">Muscle</tissue>
    </source>
</reference>
<feature type="non-terminal residue" evidence="8">
    <location>
        <position position="92"/>
    </location>
</feature>
<evidence type="ECO:0000256" key="6">
    <source>
        <dbReference type="SAM" id="SignalP"/>
    </source>
</evidence>
<dbReference type="PANTHER" id="PTHR45700">
    <property type="entry name" value="UBIQUITIN-PROTEIN LIGASE E3C"/>
    <property type="match status" value="1"/>
</dbReference>
<dbReference type="GO" id="GO:0000209">
    <property type="term" value="P:protein polyubiquitination"/>
    <property type="evidence" value="ECO:0007669"/>
    <property type="project" value="InterPro"/>
</dbReference>
<comment type="catalytic activity">
    <reaction evidence="1">
        <text>S-ubiquitinyl-[E2 ubiquitin-conjugating enzyme]-L-cysteine + [acceptor protein]-L-lysine = [E2 ubiquitin-conjugating enzyme]-L-cysteine + N(6)-ubiquitinyl-[acceptor protein]-L-lysine.</text>
        <dbReference type="EC" id="2.3.2.26"/>
    </reaction>
</comment>